<dbReference type="Gene3D" id="3.90.550.10">
    <property type="entry name" value="Spore Coat Polysaccharide Biosynthesis Protein SpsA, Chain A"/>
    <property type="match status" value="1"/>
</dbReference>
<dbReference type="PANTHER" id="PTHR43630">
    <property type="entry name" value="POLY-BETA-1,6-N-ACETYL-D-GLUCOSAMINE SYNTHASE"/>
    <property type="match status" value="1"/>
</dbReference>
<evidence type="ECO:0000256" key="1">
    <source>
        <dbReference type="ARBA" id="ARBA00038494"/>
    </source>
</evidence>
<keyword evidence="4" id="KW-1185">Reference proteome</keyword>
<sequence>MITVIVLTKNSQETLEDTLSSVRGFPEVLVYDTGSTDTTLDIAKQFPNVKINQSEFIGFGPTRNKAAKSATHDWILALDSDEVLSSKLSQEILNTSLDPNFVYQIDRHNFFNGKWIKSCGGWYPDPIIRLYHRKKTQFTNSMVHEKVSSQEMQIHPFSYPLFHIPYRNIHDFLKKMQVYSDFFAAQKKTSKPVSLAQAIFHGSFAFFKSYFLKKGLKQGVEGFIISTYNGHTTFYKYLKLREAQKKSELKT</sequence>
<dbReference type="RefSeq" id="WP_194845625.1">
    <property type="nucleotide sequence ID" value="NZ_CP075585.1"/>
</dbReference>
<dbReference type="PANTHER" id="PTHR43630:SF2">
    <property type="entry name" value="GLYCOSYLTRANSFERASE"/>
    <property type="match status" value="1"/>
</dbReference>
<dbReference type="InterPro" id="IPR029044">
    <property type="entry name" value="Nucleotide-diphossugar_trans"/>
</dbReference>
<feature type="domain" description="Glycosyltransferase 2-like" evidence="2">
    <location>
        <begin position="3"/>
        <end position="120"/>
    </location>
</feature>
<dbReference type="Proteomes" id="UP000822862">
    <property type="component" value="Chromosome"/>
</dbReference>
<protein>
    <submittedName>
        <fullName evidence="3">Glycosyl transferase family 2</fullName>
    </submittedName>
</protein>
<dbReference type="InterPro" id="IPR001173">
    <property type="entry name" value="Glyco_trans_2-like"/>
</dbReference>
<dbReference type="SUPFAM" id="SSF53448">
    <property type="entry name" value="Nucleotide-diphospho-sugar transferases"/>
    <property type="match status" value="1"/>
</dbReference>
<dbReference type="EMBL" id="CP075585">
    <property type="protein sequence ID" value="QZA58793.1"/>
    <property type="molecule type" value="Genomic_DNA"/>
</dbReference>
<keyword evidence="3" id="KW-0808">Transferase</keyword>
<evidence type="ECO:0000259" key="2">
    <source>
        <dbReference type="Pfam" id="PF00535"/>
    </source>
</evidence>
<reference evidence="3 4" key="1">
    <citation type="submission" date="2020-01" db="EMBL/GenBank/DDBJ databases">
        <authorList>
            <person name="Sixt B."/>
            <person name="Schulz F."/>
            <person name="Kostanjsek R."/>
            <person name="Koestlbacher S."/>
            <person name="Collingro A."/>
            <person name="Toenshoff E."/>
            <person name="Horn M."/>
        </authorList>
    </citation>
    <scope>NUCLEOTIDE SEQUENCE [LARGE SCALE GENOMIC DNA]</scope>
    <source>
        <strain evidence="3 4">15C</strain>
    </source>
</reference>
<gene>
    <name evidence="3" type="ORF">RHAB15C_0000672</name>
</gene>
<dbReference type="Pfam" id="PF00535">
    <property type="entry name" value="Glycos_transf_2"/>
    <property type="match status" value="1"/>
</dbReference>
<organism evidence="3 4">
    <name type="scientific">Candidatus Rhabdochlamydia porcellionis</name>
    <dbReference type="NCBI Taxonomy" id="225148"/>
    <lineage>
        <taxon>Bacteria</taxon>
        <taxon>Pseudomonadati</taxon>
        <taxon>Chlamydiota</taxon>
        <taxon>Chlamydiia</taxon>
        <taxon>Parachlamydiales</taxon>
        <taxon>Candidatus Rhabdochlamydiaceae</taxon>
        <taxon>Candidatus Rhabdochlamydia</taxon>
    </lineage>
</organism>
<proteinExistence type="inferred from homology"/>
<name>A0ABX8Z1J8_9BACT</name>
<comment type="similarity">
    <text evidence="1">Belongs to the glycosyltransferase 2 family. WaaE/KdtX subfamily.</text>
</comment>
<evidence type="ECO:0000313" key="3">
    <source>
        <dbReference type="EMBL" id="QZA58793.1"/>
    </source>
</evidence>
<reference evidence="3 4" key="2">
    <citation type="submission" date="2021-05" db="EMBL/GenBank/DDBJ databases">
        <title>Ecology and evolution of chlamydial symbionts of arthropods.</title>
        <authorList>
            <person name="Halter T."/>
            <person name="Sixt B.S."/>
            <person name="Toenshoff E.R."/>
            <person name="Koestlbacher S."/>
            <person name="Schulz F."/>
            <person name="Kostanjsek R."/>
            <person name="Collingro A."/>
            <person name="Hendrickx F."/>
            <person name="Horn M."/>
        </authorList>
    </citation>
    <scope>NUCLEOTIDE SEQUENCE [LARGE SCALE GENOMIC DNA]</scope>
    <source>
        <strain evidence="3 4">15C</strain>
    </source>
</reference>
<dbReference type="CDD" id="cd02511">
    <property type="entry name" value="Beta4Glucosyltransferase"/>
    <property type="match status" value="1"/>
</dbReference>
<evidence type="ECO:0000313" key="4">
    <source>
        <dbReference type="Proteomes" id="UP000822862"/>
    </source>
</evidence>
<dbReference type="GO" id="GO:0016740">
    <property type="term" value="F:transferase activity"/>
    <property type="evidence" value="ECO:0007669"/>
    <property type="project" value="UniProtKB-KW"/>
</dbReference>
<accession>A0ABX8Z1J8</accession>